<keyword evidence="7" id="KW-0998">Cell outer membrane</keyword>
<dbReference type="PANTHER" id="PTHR35093">
    <property type="entry name" value="OUTER MEMBRANE PROTEIN NMB0088-RELATED"/>
    <property type="match status" value="1"/>
</dbReference>
<evidence type="ECO:0000256" key="4">
    <source>
        <dbReference type="ARBA" id="ARBA00022692"/>
    </source>
</evidence>
<evidence type="ECO:0000256" key="5">
    <source>
        <dbReference type="ARBA" id="ARBA00022729"/>
    </source>
</evidence>
<protein>
    <submittedName>
        <fullName evidence="8">Transporter</fullName>
    </submittedName>
</protein>
<reference evidence="8 9" key="1">
    <citation type="submission" date="2021-04" db="EMBL/GenBank/DDBJ databases">
        <title>Pseudomonas boanensis sp. nov., a bacterium isolated from river water used for household purposes in Boane District, Mozambique.</title>
        <authorList>
            <person name="Nicklasson M."/>
            <person name="Martin-Rodriguez A.J."/>
            <person name="Thorell K."/>
            <person name="Neves L."/>
            <person name="Mussagy A."/>
            <person name="Rydberg H.A."/>
            <person name="Hernroth B."/>
            <person name="Svensson-Stadler L."/>
            <person name="Sjoling A."/>
        </authorList>
    </citation>
    <scope>NUCLEOTIDE SEQUENCE [LARGE SCALE GENOMIC DNA]</scope>
    <source>
        <strain evidence="8 9">DB1</strain>
    </source>
</reference>
<evidence type="ECO:0000256" key="2">
    <source>
        <dbReference type="ARBA" id="ARBA00008163"/>
    </source>
</evidence>
<evidence type="ECO:0000313" key="9">
    <source>
        <dbReference type="Proteomes" id="UP001519667"/>
    </source>
</evidence>
<gene>
    <name evidence="8" type="ORF">J7302_18140</name>
</gene>
<sequence>MAGGLMLYEIGTDNVGLANAGAAARAQGPSTLASNVAGLIYLPGTQITAGAQMLHGNLEFSQDAGSNIPGGDSGNAMEWAPGGSLFVSHQLDEHWYVGFATYGDFGLNIDYDDDWSGRYFLQDGELIGMTLLPSLAYRLDDHWSFGLGLRAMYGMIDSMLAVDNNPFDILDRPDGSLEYSDNDWGYGVNLGVIYEPQPGTRIGVTYTSEIDLDFEDSLNPEGLDRGVATVLANRGVLGANTQLDMQVPQTLTVSLYHALNPDWALLASVGWQDWSTFGEIGVQLDTGDPRETTLDANYRDTWHLSLGTQYQATPLLLLNFGAAYDSSPVSDHNRTLTVPMSENWRLGTGVTYALDKQTSFNLSYEMVWMGDMPITQEKAFPPNDPKRVSGEFEDAWIQALSGSMTWRF</sequence>
<keyword evidence="6" id="KW-0472">Membrane</keyword>
<dbReference type="InterPro" id="IPR005017">
    <property type="entry name" value="OMPP1/FadL/TodX"/>
</dbReference>
<keyword evidence="4" id="KW-0812">Transmembrane</keyword>
<accession>A0ABS5XP31</accession>
<name>A0ABS5XP31_9GAMM</name>
<comment type="caution">
    <text evidence="8">The sequence shown here is derived from an EMBL/GenBank/DDBJ whole genome shotgun (WGS) entry which is preliminary data.</text>
</comment>
<dbReference type="Gene3D" id="2.40.160.60">
    <property type="entry name" value="Outer membrane protein transport protein (OMPP1/FadL/TodX)"/>
    <property type="match status" value="1"/>
</dbReference>
<evidence type="ECO:0000256" key="6">
    <source>
        <dbReference type="ARBA" id="ARBA00023136"/>
    </source>
</evidence>
<dbReference type="Proteomes" id="UP001519667">
    <property type="component" value="Unassembled WGS sequence"/>
</dbReference>
<dbReference type="EMBL" id="JAGTIS010000010">
    <property type="protein sequence ID" value="MBT8768032.1"/>
    <property type="molecule type" value="Genomic_DNA"/>
</dbReference>
<evidence type="ECO:0000256" key="3">
    <source>
        <dbReference type="ARBA" id="ARBA00022452"/>
    </source>
</evidence>
<keyword evidence="5" id="KW-0732">Signal</keyword>
<keyword evidence="3" id="KW-1134">Transmembrane beta strand</keyword>
<keyword evidence="9" id="KW-1185">Reference proteome</keyword>
<dbReference type="SUPFAM" id="SSF56935">
    <property type="entry name" value="Porins"/>
    <property type="match status" value="1"/>
</dbReference>
<evidence type="ECO:0000313" key="8">
    <source>
        <dbReference type="EMBL" id="MBT8768032.1"/>
    </source>
</evidence>
<proteinExistence type="inferred from homology"/>
<comment type="subcellular location">
    <subcellularLocation>
        <location evidence="1">Cell outer membrane</location>
        <topology evidence="1">Multi-pass membrane protein</topology>
    </subcellularLocation>
</comment>
<comment type="similarity">
    <text evidence="2">Belongs to the OmpP1/FadL family.</text>
</comment>
<dbReference type="PANTHER" id="PTHR35093:SF8">
    <property type="entry name" value="OUTER MEMBRANE PROTEIN NMB0088-RELATED"/>
    <property type="match status" value="1"/>
</dbReference>
<dbReference type="Pfam" id="PF03349">
    <property type="entry name" value="Toluene_X"/>
    <property type="match status" value="1"/>
</dbReference>
<organism evidence="8 9">
    <name type="scientific">Metapseudomonas boanensis</name>
    <dbReference type="NCBI Taxonomy" id="2822138"/>
    <lineage>
        <taxon>Bacteria</taxon>
        <taxon>Pseudomonadati</taxon>
        <taxon>Pseudomonadota</taxon>
        <taxon>Gammaproteobacteria</taxon>
        <taxon>Pseudomonadales</taxon>
        <taxon>Pseudomonadaceae</taxon>
        <taxon>Metapseudomonas</taxon>
    </lineage>
</organism>
<evidence type="ECO:0000256" key="7">
    <source>
        <dbReference type="ARBA" id="ARBA00023237"/>
    </source>
</evidence>
<evidence type="ECO:0000256" key="1">
    <source>
        <dbReference type="ARBA" id="ARBA00004571"/>
    </source>
</evidence>